<dbReference type="AlphaFoldDB" id="A0A4P9THF2"/>
<keyword evidence="2" id="KW-0472">Membrane</keyword>
<dbReference type="GO" id="GO:0005886">
    <property type="term" value="C:plasma membrane"/>
    <property type="evidence" value="ECO:0007669"/>
    <property type="project" value="TreeGrafter"/>
</dbReference>
<evidence type="ECO:0000313" key="4">
    <source>
        <dbReference type="Proteomes" id="UP000307562"/>
    </source>
</evidence>
<organism evidence="3 4">
    <name type="scientific">Natrinema pallidum</name>
    <dbReference type="NCBI Taxonomy" id="69527"/>
    <lineage>
        <taxon>Archaea</taxon>
        <taxon>Methanobacteriati</taxon>
        <taxon>Methanobacteriota</taxon>
        <taxon>Stenosarchaea group</taxon>
        <taxon>Halobacteria</taxon>
        <taxon>Halobacteriales</taxon>
        <taxon>Natrialbaceae</taxon>
        <taxon>Natrinema</taxon>
    </lineage>
</organism>
<sequence>MSYSESEIPMTTTNHSTESDGYSLENDWRTLAIAGGIIGLIGLFAMAVPAVTGLSISLALGVLLVAGGVVHGVHAFAARGWHRSSWQVVLALVSVLAGLAVLAAPVVALVTLTLALVAYLAVHGFAELATAMRMPQSTGRTSVAISGGIAIVLAGFLWVGFPATAAWAIGLLVGANLLVSGLSMMTVAVAARPTDDVSPSATNPRGA</sequence>
<keyword evidence="2" id="KW-0812">Transmembrane</keyword>
<keyword evidence="2" id="KW-1133">Transmembrane helix</keyword>
<dbReference type="InterPro" id="IPR052712">
    <property type="entry name" value="Acid_resist_chaperone_HdeD"/>
</dbReference>
<evidence type="ECO:0000256" key="1">
    <source>
        <dbReference type="SAM" id="MobiDB-lite"/>
    </source>
</evidence>
<dbReference type="EMBL" id="CP040637">
    <property type="protein sequence ID" value="QCW04249.1"/>
    <property type="molecule type" value="Genomic_DNA"/>
</dbReference>
<dbReference type="PANTHER" id="PTHR34989:SF1">
    <property type="entry name" value="PROTEIN HDED"/>
    <property type="match status" value="1"/>
</dbReference>
<dbReference type="PANTHER" id="PTHR34989">
    <property type="entry name" value="PROTEIN HDED"/>
    <property type="match status" value="1"/>
</dbReference>
<feature type="compositionally biased region" description="Polar residues" evidence="1">
    <location>
        <begin position="1"/>
        <end position="20"/>
    </location>
</feature>
<dbReference type="Pfam" id="PF03729">
    <property type="entry name" value="DUF308"/>
    <property type="match status" value="2"/>
</dbReference>
<feature type="transmembrane region" description="Helical" evidence="2">
    <location>
        <begin position="58"/>
        <end position="77"/>
    </location>
</feature>
<name>A0A4P9THF2_9EURY</name>
<protein>
    <submittedName>
        <fullName evidence="3">HdeD family acid-resistance protein</fullName>
    </submittedName>
</protein>
<feature type="transmembrane region" description="Helical" evidence="2">
    <location>
        <begin position="89"/>
        <end position="122"/>
    </location>
</feature>
<dbReference type="InterPro" id="IPR005325">
    <property type="entry name" value="DUF308_memb"/>
</dbReference>
<accession>A0A4P9THF2</accession>
<feature type="region of interest" description="Disordered" evidence="1">
    <location>
        <begin position="1"/>
        <end position="21"/>
    </location>
</feature>
<evidence type="ECO:0000313" key="3">
    <source>
        <dbReference type="EMBL" id="QCW04249.1"/>
    </source>
</evidence>
<feature type="transmembrane region" description="Helical" evidence="2">
    <location>
        <begin position="167"/>
        <end position="191"/>
    </location>
</feature>
<dbReference type="Proteomes" id="UP000307562">
    <property type="component" value="Chromosome"/>
</dbReference>
<dbReference type="KEGG" id="npl:FGF80_13865"/>
<feature type="transmembrane region" description="Helical" evidence="2">
    <location>
        <begin position="31"/>
        <end position="51"/>
    </location>
</feature>
<evidence type="ECO:0000256" key="2">
    <source>
        <dbReference type="SAM" id="Phobius"/>
    </source>
</evidence>
<feature type="transmembrane region" description="Helical" evidence="2">
    <location>
        <begin position="143"/>
        <end position="161"/>
    </location>
</feature>
<reference evidence="4" key="1">
    <citation type="submission" date="2019-05" db="EMBL/GenBank/DDBJ databases">
        <title>Complete Genome Sequence and Methylation Pattern of the Halophilic Archaeon Natrinema pallidum BOL6-1.</title>
        <authorList>
            <person name="DasSarma P."/>
            <person name="DasSarma B.P."/>
            <person name="DasSarma S.L."/>
            <person name="Martinez F.L."/>
            <person name="Guzman D."/>
            <person name="Roberts R.J."/>
            <person name="DasSarma S."/>
        </authorList>
    </citation>
    <scope>NUCLEOTIDE SEQUENCE [LARGE SCALE GENOMIC DNA]</scope>
    <source>
        <strain evidence="4">BOL6-1</strain>
    </source>
</reference>
<proteinExistence type="predicted"/>
<keyword evidence="4" id="KW-1185">Reference proteome</keyword>
<gene>
    <name evidence="3" type="ORF">FGF80_13865</name>
</gene>